<keyword evidence="3" id="KW-1185">Reference proteome</keyword>
<dbReference type="InterPro" id="IPR050169">
    <property type="entry name" value="Krueppel_C2H2_ZnF"/>
</dbReference>
<proteinExistence type="predicted"/>
<accession>A0A3Q0FMK6</accession>
<dbReference type="CDD" id="cd07765">
    <property type="entry name" value="KRAB_A-box"/>
    <property type="match status" value="1"/>
</dbReference>
<dbReference type="SUPFAM" id="SSF109640">
    <property type="entry name" value="KRAB domain (Kruppel-associated box)"/>
    <property type="match status" value="1"/>
</dbReference>
<dbReference type="Proteomes" id="UP000189705">
    <property type="component" value="Unplaced"/>
</dbReference>
<dbReference type="SMART" id="SM00349">
    <property type="entry name" value="KRAB"/>
    <property type="match status" value="1"/>
</dbReference>
<evidence type="ECO:0000259" key="1">
    <source>
        <dbReference type="PROSITE" id="PS50805"/>
    </source>
</evidence>
<dbReference type="PROSITE" id="PS50805">
    <property type="entry name" value="KRAB"/>
    <property type="match status" value="1"/>
</dbReference>
<evidence type="ECO:0000313" key="3">
    <source>
        <dbReference type="Proteomes" id="UP000189705"/>
    </source>
</evidence>
<protein>
    <submittedName>
        <fullName evidence="4">Zinc finger protein 350-like isoform X2</fullName>
    </submittedName>
</protein>
<dbReference type="InterPro" id="IPR003655">
    <property type="entry name" value="aKRAB"/>
</dbReference>
<dbReference type="GO" id="GO:0006355">
    <property type="term" value="P:regulation of DNA-templated transcription"/>
    <property type="evidence" value="ECO:0007669"/>
    <property type="project" value="InterPro"/>
</dbReference>
<gene>
    <name evidence="4" type="primary">LOC106723029</name>
</gene>
<organism evidence="3 4">
    <name type="scientific">Alligator sinensis</name>
    <name type="common">Chinese alligator</name>
    <dbReference type="NCBI Taxonomy" id="38654"/>
    <lineage>
        <taxon>Eukaryota</taxon>
        <taxon>Metazoa</taxon>
        <taxon>Chordata</taxon>
        <taxon>Craniata</taxon>
        <taxon>Vertebrata</taxon>
        <taxon>Euteleostomi</taxon>
        <taxon>Archelosauria</taxon>
        <taxon>Archosauria</taxon>
        <taxon>Crocodylia</taxon>
        <taxon>Alligatoridae</taxon>
        <taxon>Alligatorinae</taxon>
        <taxon>Alligator</taxon>
    </lineage>
</organism>
<dbReference type="Pfam" id="PF01352">
    <property type="entry name" value="KRAB"/>
    <property type="match status" value="1"/>
</dbReference>
<dbReference type="Gene3D" id="6.10.140.140">
    <property type="match status" value="1"/>
</dbReference>
<dbReference type="PANTHER" id="PTHR23232:SF142">
    <property type="entry name" value="GASTRULA ZINC FINGER PROTEIN XLCGF57.1-LIKE-RELATED"/>
    <property type="match status" value="1"/>
</dbReference>
<dbReference type="RefSeq" id="XP_025048871.1">
    <property type="nucleotide sequence ID" value="XM_025193086.1"/>
</dbReference>
<name>A0A3Q0FMK6_ALLSI</name>
<feature type="domain" description="KRAB" evidence="1">
    <location>
        <begin position="26"/>
        <end position="98"/>
    </location>
</feature>
<dbReference type="PROSITE" id="PS50806">
    <property type="entry name" value="KRAB_RELATED"/>
    <property type="match status" value="1"/>
</dbReference>
<evidence type="ECO:0000259" key="2">
    <source>
        <dbReference type="PROSITE" id="PS50806"/>
    </source>
</evidence>
<sequence>MTPEPGQVQKGQGRAPKQEASLELWEVFEDVAVYFTRKEWELLEDENKVLYQAQVLKNYQALVSLGYRGPTPALICSIQQGQVELWVCDDEDHGEISRSEDPLPDQAATILSFHLHSAMKCLAAEQS</sequence>
<dbReference type="AlphaFoldDB" id="A0A3Q0FMK6"/>
<reference evidence="4" key="1">
    <citation type="submission" date="2025-08" db="UniProtKB">
        <authorList>
            <consortium name="RefSeq"/>
        </authorList>
    </citation>
    <scope>IDENTIFICATION</scope>
</reference>
<evidence type="ECO:0000313" key="4">
    <source>
        <dbReference type="RefSeq" id="XP_025048871.1"/>
    </source>
</evidence>
<dbReference type="InterPro" id="IPR001909">
    <property type="entry name" value="KRAB"/>
</dbReference>
<dbReference type="PANTHER" id="PTHR23232">
    <property type="entry name" value="KRAB DOMAIN C2H2 ZINC FINGER"/>
    <property type="match status" value="1"/>
</dbReference>
<dbReference type="InterPro" id="IPR036051">
    <property type="entry name" value="KRAB_dom_sf"/>
</dbReference>
<feature type="domain" description="KRAB-related" evidence="2">
    <location>
        <begin position="23"/>
        <end position="87"/>
    </location>
</feature>
<dbReference type="GeneID" id="106723029"/>